<dbReference type="EMBL" id="JBGMEL010000010">
    <property type="protein sequence ID" value="MFA0791206.1"/>
    <property type="molecule type" value="Genomic_DNA"/>
</dbReference>
<evidence type="ECO:0000313" key="2">
    <source>
        <dbReference type="EMBL" id="MFA0791206.1"/>
    </source>
</evidence>
<sequence>MRWILYILIFLVLLLMAGYLFPREVSLERSIYIDRPPQTVFPYVNNFRKFNSWSPWRNIDPAMEYKYSGPEAGVGASMSWHGENSKEGGGTQTITASTPNSLVQTDLDFGDGSEATAEFKLQEQNGGTQVSWSFNTDTGGGPRERWMGLAIKKMVGESYEQGLTKLKQLMESSAKTNEVNERKNSDTTDSVSDIPSDVDDAMGGGPQGVQSEMRNQQQEEAGETEENETGDQKENEQP</sequence>
<dbReference type="Gene3D" id="3.30.530.20">
    <property type="match status" value="1"/>
</dbReference>
<evidence type="ECO:0000313" key="3">
    <source>
        <dbReference type="Proteomes" id="UP001569414"/>
    </source>
</evidence>
<reference evidence="2 3" key="1">
    <citation type="submission" date="2024-08" db="EMBL/GenBank/DDBJ databases">
        <authorList>
            <person name="Ishaq N."/>
        </authorList>
    </citation>
    <scope>NUCLEOTIDE SEQUENCE [LARGE SCALE GENOMIC DNA]</scope>
    <source>
        <strain evidence="2 3">JCM 30400</strain>
    </source>
</reference>
<dbReference type="InterPro" id="IPR019587">
    <property type="entry name" value="Polyketide_cyclase/dehydratase"/>
</dbReference>
<keyword evidence="3" id="KW-1185">Reference proteome</keyword>
<name>A0ABV4NQG0_9GAMM</name>
<gene>
    <name evidence="2" type="ORF">ACCI51_11670</name>
</gene>
<dbReference type="CDD" id="cd07818">
    <property type="entry name" value="SRPBCC_1"/>
    <property type="match status" value="1"/>
</dbReference>
<dbReference type="InterPro" id="IPR023393">
    <property type="entry name" value="START-like_dom_sf"/>
</dbReference>
<evidence type="ECO:0000256" key="1">
    <source>
        <dbReference type="SAM" id="MobiDB-lite"/>
    </source>
</evidence>
<dbReference type="Pfam" id="PF10604">
    <property type="entry name" value="Polyketide_cyc2"/>
    <property type="match status" value="1"/>
</dbReference>
<dbReference type="RefSeq" id="WP_371843691.1">
    <property type="nucleotide sequence ID" value="NZ_JBGMEL010000010.1"/>
</dbReference>
<dbReference type="Proteomes" id="UP001569414">
    <property type="component" value="Unassembled WGS sequence"/>
</dbReference>
<protein>
    <submittedName>
        <fullName evidence="2">SRPBCC family protein</fullName>
    </submittedName>
</protein>
<proteinExistence type="predicted"/>
<dbReference type="SUPFAM" id="SSF55961">
    <property type="entry name" value="Bet v1-like"/>
    <property type="match status" value="1"/>
</dbReference>
<feature type="compositionally biased region" description="Acidic residues" evidence="1">
    <location>
        <begin position="220"/>
        <end position="229"/>
    </location>
</feature>
<accession>A0ABV4NQG0</accession>
<comment type="caution">
    <text evidence="2">The sequence shown here is derived from an EMBL/GenBank/DDBJ whole genome shotgun (WGS) entry which is preliminary data.</text>
</comment>
<feature type="region of interest" description="Disordered" evidence="1">
    <location>
        <begin position="172"/>
        <end position="238"/>
    </location>
</feature>
<organism evidence="2 3">
    <name type="scientific">Microbulbifer echini</name>
    <dbReference type="NCBI Taxonomy" id="1529067"/>
    <lineage>
        <taxon>Bacteria</taxon>
        <taxon>Pseudomonadati</taxon>
        <taxon>Pseudomonadota</taxon>
        <taxon>Gammaproteobacteria</taxon>
        <taxon>Cellvibrionales</taxon>
        <taxon>Microbulbiferaceae</taxon>
        <taxon>Microbulbifer</taxon>
    </lineage>
</organism>